<evidence type="ECO:0000313" key="4">
    <source>
        <dbReference type="Proteomes" id="UP001177023"/>
    </source>
</evidence>
<proteinExistence type="predicted"/>
<keyword evidence="2" id="KW-0472">Membrane</keyword>
<evidence type="ECO:0000313" key="3">
    <source>
        <dbReference type="EMBL" id="CAJ0567454.1"/>
    </source>
</evidence>
<gene>
    <name evidence="3" type="ORF">MSPICULIGERA_LOCUS6007</name>
</gene>
<dbReference type="AlphaFoldDB" id="A0AA36CEE2"/>
<name>A0AA36CEE2_9BILA</name>
<protein>
    <recommendedName>
        <fullName evidence="5">LITAF domain-containing protein</fullName>
    </recommendedName>
</protein>
<evidence type="ECO:0008006" key="5">
    <source>
        <dbReference type="Google" id="ProtNLM"/>
    </source>
</evidence>
<feature type="region of interest" description="Disordered" evidence="1">
    <location>
        <begin position="80"/>
        <end position="101"/>
    </location>
</feature>
<reference evidence="3" key="1">
    <citation type="submission" date="2023-06" db="EMBL/GenBank/DDBJ databases">
        <authorList>
            <person name="Delattre M."/>
        </authorList>
    </citation>
    <scope>NUCLEOTIDE SEQUENCE</scope>
    <source>
        <strain evidence="3">AF72</strain>
    </source>
</reference>
<organism evidence="3 4">
    <name type="scientific">Mesorhabditis spiculigera</name>
    <dbReference type="NCBI Taxonomy" id="96644"/>
    <lineage>
        <taxon>Eukaryota</taxon>
        <taxon>Metazoa</taxon>
        <taxon>Ecdysozoa</taxon>
        <taxon>Nematoda</taxon>
        <taxon>Chromadorea</taxon>
        <taxon>Rhabditida</taxon>
        <taxon>Rhabditina</taxon>
        <taxon>Rhabditomorpha</taxon>
        <taxon>Rhabditoidea</taxon>
        <taxon>Rhabditidae</taxon>
        <taxon>Mesorhabditinae</taxon>
        <taxon>Mesorhabditis</taxon>
    </lineage>
</organism>
<keyword evidence="4" id="KW-1185">Reference proteome</keyword>
<evidence type="ECO:0000256" key="1">
    <source>
        <dbReference type="SAM" id="MobiDB-lite"/>
    </source>
</evidence>
<feature type="non-terminal residue" evidence="3">
    <location>
        <position position="101"/>
    </location>
</feature>
<dbReference type="Proteomes" id="UP001177023">
    <property type="component" value="Unassembled WGS sequence"/>
</dbReference>
<keyword evidence="2" id="KW-0812">Transmembrane</keyword>
<accession>A0AA36CEE2</accession>
<feature type="transmembrane region" description="Helical" evidence="2">
    <location>
        <begin position="21"/>
        <end position="42"/>
    </location>
</feature>
<keyword evidence="2" id="KW-1133">Transmembrane helix</keyword>
<evidence type="ECO:0000256" key="2">
    <source>
        <dbReference type="SAM" id="Phobius"/>
    </source>
</evidence>
<comment type="caution">
    <text evidence="3">The sequence shown here is derived from an EMBL/GenBank/DDBJ whole genome shotgun (WGS) entry which is preliminary data.</text>
</comment>
<dbReference type="EMBL" id="CATQJA010001493">
    <property type="protein sequence ID" value="CAJ0567454.1"/>
    <property type="molecule type" value="Genomic_DNA"/>
</dbReference>
<sequence length="101" mass="11121">MGRDSRERCSRCGQDAAVESHFTTIGILLCLATFWLCCVGLVCLFQSRTDHCVYCHNDWSAARAANGGRTKKLHIFDPMPAELPGELTADPDAKPPKPKTN</sequence>